<reference evidence="1 2" key="1">
    <citation type="submission" date="2016-09" db="EMBL/GenBank/DDBJ databases">
        <authorList>
            <person name="Doonan J."/>
            <person name="Pachebat J.A."/>
            <person name="Golyshin P.N."/>
            <person name="Denman S."/>
            <person name="Mcdonald J.E."/>
        </authorList>
    </citation>
    <scope>NUCLEOTIDE SEQUENCE [LARGE SCALE GENOMIC DNA]</scope>
    <source>
        <strain evidence="1 2">FRB141</strain>
    </source>
</reference>
<dbReference type="AlphaFoldDB" id="A0AAE8JNW7"/>
<sequence length="72" mass="8024">MQEGCGTENPQELTWISGWGNEESQRACNLKDGGDFGDAEYGDYDDEPVFVCFIQISTGPEHRKTGSNKLTY</sequence>
<evidence type="ECO:0000313" key="2">
    <source>
        <dbReference type="Proteomes" id="UP000285972"/>
    </source>
</evidence>
<dbReference type="EMBL" id="MJLX01000014">
    <property type="protein sequence ID" value="RLM26808.1"/>
    <property type="molecule type" value="Genomic_DNA"/>
</dbReference>
<gene>
    <name evidence="1" type="ORF">BIY26_07385</name>
</gene>
<name>A0AAE8JNW7_9GAMM</name>
<evidence type="ECO:0000313" key="1">
    <source>
        <dbReference type="EMBL" id="RLM26808.1"/>
    </source>
</evidence>
<protein>
    <submittedName>
        <fullName evidence="1">Uncharacterized protein</fullName>
    </submittedName>
</protein>
<dbReference type="Proteomes" id="UP000285972">
    <property type="component" value="Unassembled WGS sequence"/>
</dbReference>
<comment type="caution">
    <text evidence="1">The sequence shown here is derived from an EMBL/GenBank/DDBJ whole genome shotgun (WGS) entry which is preliminary data.</text>
</comment>
<proteinExistence type="predicted"/>
<accession>A0AAE8JNW7</accession>
<organism evidence="1 2">
    <name type="scientific">Brenneria goodwinii</name>
    <dbReference type="NCBI Taxonomy" id="1109412"/>
    <lineage>
        <taxon>Bacteria</taxon>
        <taxon>Pseudomonadati</taxon>
        <taxon>Pseudomonadota</taxon>
        <taxon>Gammaproteobacteria</taxon>
        <taxon>Enterobacterales</taxon>
        <taxon>Pectobacteriaceae</taxon>
        <taxon>Brenneria</taxon>
    </lineage>
</organism>
<dbReference type="KEGG" id="bgj:AWC36_22960"/>